<accession>A0A1S7UEI4</accession>
<keyword evidence="1" id="KW-1133">Transmembrane helix</keyword>
<dbReference type="KEGG" id="aag:23687736"/>
<sequence length="417" mass="48210">MFEIYCSTRNRVRATWSSLQVTWHEFWSDGGPGRDCFWWLDVMMLIGGIRSGVPRLKNEDYIRYFTNVLFFCEGIVFLLQLEHSLNTENNDLPVKMWEIVKFGTWCNTTVKLFLSLLLHERITVVRNFITSDRVNSGDHAFDDYEYQKFNRYVKIMIGLLSSLIVVDIILLTLPVSSIEEAFASPPQLQKTGKVISGIIHCITVRFVSLLVHPRCFSNLTSAATLLLGKRAKLRMLSHRFTKLITLSDLSLDIYFEHMSRELREALLQQTEYWRFLGVLKGLIAEIFVLVHYFAILTIGAFFYITTGTGISFMSFAITTAAIYLLLEYYFLCRLVDSLQDEAEAMAGVILELCTRMPYSREHHSKYIELRTSFMIILLNIRRGMLMNCFELFEISTLAFVELLNTAYSVLAFLISFG</sequence>
<reference evidence="2" key="1">
    <citation type="submission" date="2005-10" db="EMBL/GenBank/DDBJ databases">
        <authorList>
            <person name="Loftus B.J."/>
            <person name="Nene V.M."/>
            <person name="Hannick L.I."/>
            <person name="Bidwell S."/>
            <person name="Haas B."/>
            <person name="Amedeo P."/>
            <person name="Orvis J."/>
            <person name="Wortman J.R."/>
            <person name="White O.R."/>
            <person name="Salzberg S."/>
            <person name="Shumway M."/>
            <person name="Koo H."/>
            <person name="Zhao Y."/>
            <person name="Holmes M."/>
            <person name="Miller J."/>
            <person name="Schatz M."/>
            <person name="Pop M."/>
            <person name="Pai G."/>
            <person name="Utterback T."/>
            <person name="Rogers Y.-H."/>
            <person name="Kravitz S."/>
            <person name="Fraser C.M."/>
        </authorList>
    </citation>
    <scope>NUCLEOTIDE SEQUENCE</scope>
    <source>
        <strain evidence="2">Liverpool</strain>
    </source>
</reference>
<reference evidence="2" key="2">
    <citation type="journal article" date="2007" name="Science">
        <title>Genome sequence of Aedes aegypti, a major arbovirus vector.</title>
        <authorList>
            <person name="Nene V."/>
            <person name="Wortman J.R."/>
            <person name="Lawson D."/>
            <person name="Haas B."/>
            <person name="Kodira C."/>
            <person name="Tu Z.J."/>
            <person name="Loftus B."/>
            <person name="Xi Z."/>
            <person name="Megy K."/>
            <person name="Grabherr M."/>
            <person name="Ren Q."/>
            <person name="Zdobnov E.M."/>
            <person name="Lobo N.F."/>
            <person name="Campbell K.S."/>
            <person name="Brown S.E."/>
            <person name="Bonaldo M.F."/>
            <person name="Zhu J."/>
            <person name="Sinkins S.P."/>
            <person name="Hogenkamp D.G."/>
            <person name="Amedeo P."/>
            <person name="Arensburger P."/>
            <person name="Atkinson P.W."/>
            <person name="Bidwell S."/>
            <person name="Biedler J."/>
            <person name="Birney E."/>
            <person name="Bruggner R.V."/>
            <person name="Costas J."/>
            <person name="Coy M.R."/>
            <person name="Crabtree J."/>
            <person name="Crawford M."/>
            <person name="Debruyn B."/>
            <person name="Decaprio D."/>
            <person name="Eiglmeier K."/>
            <person name="Eisenstadt E."/>
            <person name="El-Dorry H."/>
            <person name="Gelbart W.M."/>
            <person name="Gomes S.L."/>
            <person name="Hammond M."/>
            <person name="Hannick L.I."/>
            <person name="Hogan J.R."/>
            <person name="Holmes M.H."/>
            <person name="Jaffe D."/>
            <person name="Johnston J.S."/>
            <person name="Kennedy R.C."/>
            <person name="Koo H."/>
            <person name="Kravitz S."/>
            <person name="Kriventseva E.V."/>
            <person name="Kulp D."/>
            <person name="Labutti K."/>
            <person name="Lee E."/>
            <person name="Li S."/>
            <person name="Lovin D.D."/>
            <person name="Mao C."/>
            <person name="Mauceli E."/>
            <person name="Menck C.F."/>
            <person name="Miller J.R."/>
            <person name="Montgomery P."/>
            <person name="Mori A."/>
            <person name="Nascimento A.L."/>
            <person name="Naveira H.F."/>
            <person name="Nusbaum C."/>
            <person name="O'leary S."/>
            <person name="Orvis J."/>
            <person name="Pertea M."/>
            <person name="Quesneville H."/>
            <person name="Reidenbach K.R."/>
            <person name="Rogers Y.H."/>
            <person name="Roth C.W."/>
            <person name="Schneider J.R."/>
            <person name="Schatz M."/>
            <person name="Shumway M."/>
            <person name="Stanke M."/>
            <person name="Stinson E.O."/>
            <person name="Tubio J.M."/>
            <person name="Vanzee J.P."/>
            <person name="Verjovski-Almeida S."/>
            <person name="Werner D."/>
            <person name="White O."/>
            <person name="Wyder S."/>
            <person name="Zeng Q."/>
            <person name="Zhao Q."/>
            <person name="Zhao Y."/>
            <person name="Hill C.A."/>
            <person name="Raikhel A.S."/>
            <person name="Soares M.B."/>
            <person name="Knudson D.L."/>
            <person name="Lee N.H."/>
            <person name="Galagan J."/>
            <person name="Salzberg S.L."/>
            <person name="Paulsen I.T."/>
            <person name="Dimopoulos G."/>
            <person name="Collins F.H."/>
            <person name="Birren B."/>
            <person name="Fraser-Liggett C.M."/>
            <person name="Severson D.W."/>
        </authorList>
    </citation>
    <scope>NUCLEOTIDE SEQUENCE [LARGE SCALE GENOMIC DNA]</scope>
    <source>
        <strain evidence="2">Liverpool</strain>
    </source>
</reference>
<proteinExistence type="predicted"/>
<dbReference type="OrthoDB" id="7767710at2759"/>
<feature type="transmembrane region" description="Helical" evidence="1">
    <location>
        <begin position="310"/>
        <end position="331"/>
    </location>
</feature>
<keyword evidence="1" id="KW-0472">Membrane</keyword>
<reference evidence="2" key="3">
    <citation type="submission" date="2012-09" db="EMBL/GenBank/DDBJ databases">
        <authorList>
            <consortium name="VectorBase"/>
        </authorList>
    </citation>
    <scope>NUCLEOTIDE SEQUENCE</scope>
    <source>
        <strain evidence="2">Liverpool</strain>
    </source>
</reference>
<feature type="transmembrane region" description="Helical" evidence="1">
    <location>
        <begin position="391"/>
        <end position="414"/>
    </location>
</feature>
<dbReference type="EMBL" id="CH477521">
    <property type="protein sequence ID" value="EJY57762.1"/>
    <property type="molecule type" value="Genomic_DNA"/>
</dbReference>
<dbReference type="AlphaFoldDB" id="A0A1S7UEI4"/>
<protein>
    <submittedName>
        <fullName evidence="2">AAEL017316-PA</fullName>
    </submittedName>
</protein>
<evidence type="ECO:0000313" key="3">
    <source>
        <dbReference type="Proteomes" id="UP000682892"/>
    </source>
</evidence>
<evidence type="ECO:0000313" key="2">
    <source>
        <dbReference type="EMBL" id="EJY57762.1"/>
    </source>
</evidence>
<gene>
    <name evidence="2" type="primary">GPROR107</name>
    <name evidence="2" type="ORF">AaeL_AAEL017316</name>
</gene>
<dbReference type="Proteomes" id="UP000682892">
    <property type="component" value="Unassembled WGS sequence"/>
</dbReference>
<name>A0A1S7UEI4_AEDAE</name>
<feature type="transmembrane region" description="Helical" evidence="1">
    <location>
        <begin position="282"/>
        <end position="304"/>
    </location>
</feature>
<organism evidence="2 3">
    <name type="scientific">Aedes aegypti</name>
    <name type="common">Yellowfever mosquito</name>
    <name type="synonym">Culex aegypti</name>
    <dbReference type="NCBI Taxonomy" id="7159"/>
    <lineage>
        <taxon>Eukaryota</taxon>
        <taxon>Metazoa</taxon>
        <taxon>Ecdysozoa</taxon>
        <taxon>Arthropoda</taxon>
        <taxon>Hexapoda</taxon>
        <taxon>Insecta</taxon>
        <taxon>Pterygota</taxon>
        <taxon>Neoptera</taxon>
        <taxon>Endopterygota</taxon>
        <taxon>Diptera</taxon>
        <taxon>Nematocera</taxon>
        <taxon>Culicoidea</taxon>
        <taxon>Culicidae</taxon>
        <taxon>Culicinae</taxon>
        <taxon>Aedini</taxon>
        <taxon>Aedes</taxon>
        <taxon>Stegomyia</taxon>
    </lineage>
</organism>
<dbReference type="HOGENOM" id="CLU_046911_0_0_1"/>
<keyword evidence="1" id="KW-0812">Transmembrane</keyword>
<feature type="transmembrane region" description="Helical" evidence="1">
    <location>
        <begin position="61"/>
        <end position="79"/>
    </location>
</feature>
<feature type="transmembrane region" description="Helical" evidence="1">
    <location>
        <begin position="99"/>
        <end position="118"/>
    </location>
</feature>
<evidence type="ECO:0000256" key="1">
    <source>
        <dbReference type="SAM" id="Phobius"/>
    </source>
</evidence>
<feature type="transmembrane region" description="Helical" evidence="1">
    <location>
        <begin position="155"/>
        <end position="174"/>
    </location>
</feature>